<dbReference type="OMA" id="HWHPNND"/>
<organism evidence="7 8">
    <name type="scientific">Pyronema omphalodes (strain CBS 100304)</name>
    <name type="common">Pyronema confluens</name>
    <dbReference type="NCBI Taxonomy" id="1076935"/>
    <lineage>
        <taxon>Eukaryota</taxon>
        <taxon>Fungi</taxon>
        <taxon>Dikarya</taxon>
        <taxon>Ascomycota</taxon>
        <taxon>Pezizomycotina</taxon>
        <taxon>Pezizomycetes</taxon>
        <taxon>Pezizales</taxon>
        <taxon>Pyronemataceae</taxon>
        <taxon>Pyronema</taxon>
    </lineage>
</organism>
<reference evidence="7 8" key="1">
    <citation type="journal article" date="2013" name="PLoS Genet.">
        <title>The genome and development-dependent transcriptomes of Pyronema confluens: a window into fungal evolution.</title>
        <authorList>
            <person name="Traeger S."/>
            <person name="Altegoer F."/>
            <person name="Freitag M."/>
            <person name="Gabaldon T."/>
            <person name="Kempken F."/>
            <person name="Kumar A."/>
            <person name="Marcet-Houben M."/>
            <person name="Poggeler S."/>
            <person name="Stajich J.E."/>
            <person name="Nowrousian M."/>
        </authorList>
    </citation>
    <scope>NUCLEOTIDE SEQUENCE [LARGE SCALE GENOMIC DNA]</scope>
    <source>
        <strain evidence="8">CBS 100304</strain>
        <tissue evidence="7">Vegetative mycelium</tissue>
    </source>
</reference>
<keyword evidence="1 3" id="KW-0479">Metal-binding</keyword>
<name>U4KYE2_PYROM</name>
<proteinExistence type="predicted"/>
<feature type="binding site" evidence="3">
    <location>
        <position position="183"/>
    </location>
    <ligand>
        <name>Mn(2+)</name>
        <dbReference type="ChEBI" id="CHEBI:29035"/>
        <label>1</label>
    </ligand>
</feature>
<feature type="binding site" evidence="3">
    <location>
        <position position="408"/>
    </location>
    <ligand>
        <name>Mn(2+)</name>
        <dbReference type="ChEBI" id="CHEBI:29035"/>
        <label>2</label>
    </ligand>
</feature>
<evidence type="ECO:0000256" key="5">
    <source>
        <dbReference type="SAM" id="SignalP"/>
    </source>
</evidence>
<evidence type="ECO:0000256" key="2">
    <source>
        <dbReference type="PIRSR" id="PIRSR617774-1"/>
    </source>
</evidence>
<feature type="region of interest" description="Disordered" evidence="4">
    <location>
        <begin position="91"/>
        <end position="130"/>
    </location>
</feature>
<feature type="binding site" evidence="3">
    <location>
        <position position="187"/>
    </location>
    <ligand>
        <name>Mn(2+)</name>
        <dbReference type="ChEBI" id="CHEBI:29035"/>
        <label>1</label>
    </ligand>
</feature>
<feature type="chain" id="PRO_5004651170" evidence="5">
    <location>
        <begin position="18"/>
        <end position="551"/>
    </location>
</feature>
<feature type="binding site" evidence="3">
    <location>
        <position position="362"/>
    </location>
    <ligand>
        <name>Mn(2+)</name>
        <dbReference type="ChEBI" id="CHEBI:29035"/>
        <label>2</label>
    </ligand>
</feature>
<feature type="binding site" evidence="3">
    <location>
        <position position="364"/>
    </location>
    <ligand>
        <name>Mn(2+)</name>
        <dbReference type="ChEBI" id="CHEBI:29035"/>
        <label>2</label>
    </ligand>
</feature>
<evidence type="ECO:0000256" key="1">
    <source>
        <dbReference type="ARBA" id="ARBA00022723"/>
    </source>
</evidence>
<dbReference type="STRING" id="1076935.U4KYE2"/>
<dbReference type="SUPFAM" id="SSF51182">
    <property type="entry name" value="RmlC-like cupins"/>
    <property type="match status" value="1"/>
</dbReference>
<evidence type="ECO:0000313" key="8">
    <source>
        <dbReference type="Proteomes" id="UP000018144"/>
    </source>
</evidence>
<dbReference type="Pfam" id="PF00190">
    <property type="entry name" value="Cupin_1"/>
    <property type="match status" value="2"/>
</dbReference>
<dbReference type="GO" id="GO:0033609">
    <property type="term" value="P:oxalate metabolic process"/>
    <property type="evidence" value="ECO:0007669"/>
    <property type="project" value="InterPro"/>
</dbReference>
<dbReference type="PANTHER" id="PTHR35848:SF9">
    <property type="entry name" value="SLL1358 PROTEIN"/>
    <property type="match status" value="1"/>
</dbReference>
<feature type="domain" description="Cupin type-1" evidence="6">
    <location>
        <begin position="317"/>
        <end position="458"/>
    </location>
</feature>
<dbReference type="InterPro" id="IPR017774">
    <property type="entry name" value="Bicupin_oxalate_deCO2ase/Oxase"/>
</dbReference>
<dbReference type="PANTHER" id="PTHR35848">
    <property type="entry name" value="OXALATE-BINDING PROTEIN"/>
    <property type="match status" value="1"/>
</dbReference>
<feature type="binding site" evidence="3">
    <location>
        <position position="181"/>
    </location>
    <ligand>
        <name>Mn(2+)</name>
        <dbReference type="ChEBI" id="CHEBI:29035"/>
        <label>1</label>
    </ligand>
</feature>
<keyword evidence="5" id="KW-0732">Signal</keyword>
<dbReference type="CDD" id="cd20305">
    <property type="entry name" value="cupin_OxDC_C"/>
    <property type="match status" value="1"/>
</dbReference>
<evidence type="ECO:0000313" key="7">
    <source>
        <dbReference type="EMBL" id="CCX06565.1"/>
    </source>
</evidence>
<sequence>MHSLLLILLSLSASVIAAPAVALEARQAQPTPTRTFASTGSLLGPTTLRGYHPSLPLSTEDTVIPIDKLDLAPGQIDDKIGALLDFSHVATPQPVRGSKGNSDPGPKQPEIDRTHPDILAPPQSDTGDVPQLNWPMDLSHVKLGMNNAGWSRQQNLKVMPIAKEFAGVDMRLGPGAYRELHWHTSGEWAYIIKGNARIGAINEEGQSFFDDLTEGDVWFFPPGIPHYIQGLDTGVEFLLIFDDGNFSEDETFLVSEMFARTPTEVWSKELDLPTEAFANLPGKELFIFNGTEPPKDLNLQNVIGPAGSIPDEGSYSYHWSQQKPLEVPGGTVKILDTNTFPIASDFSTAIVTVKPGAIREVHWHPSSDEWSYFIQGHGRMSVFVAPSSARTFDFNPGDVGYVPQASSHYVENIGDTDLIFLEVLKQKKFTDVSAGQWLGLTPPQVLKDTLHLSDESIAHLYKEKPLIIQGLVPSGTASAPAPAASSASAAPAPSPSASTSAYGPAVSPAVSAPAASSAGPAPSSATPTVGASASAPTTAPNPSSTASIGGM</sequence>
<dbReference type="InterPro" id="IPR014710">
    <property type="entry name" value="RmlC-like_jellyroll"/>
</dbReference>
<dbReference type="Proteomes" id="UP000018144">
    <property type="component" value="Unassembled WGS sequence"/>
</dbReference>
<feature type="binding site" evidence="3">
    <location>
        <position position="369"/>
    </location>
    <ligand>
        <name>Mn(2+)</name>
        <dbReference type="ChEBI" id="CHEBI:29035"/>
        <label>2</label>
    </ligand>
</feature>
<gene>
    <name evidence="7" type="ORF">PCON_06152</name>
</gene>
<dbReference type="OrthoDB" id="10263073at2759"/>
<evidence type="ECO:0000256" key="3">
    <source>
        <dbReference type="PIRSR" id="PIRSR617774-2"/>
    </source>
</evidence>
<feature type="signal peptide" evidence="5">
    <location>
        <begin position="1"/>
        <end position="17"/>
    </location>
</feature>
<dbReference type="SMART" id="SM00835">
    <property type="entry name" value="Cupin_1"/>
    <property type="match status" value="2"/>
</dbReference>
<feature type="active site" description="Proton donor" evidence="2">
    <location>
        <position position="422"/>
    </location>
</feature>
<dbReference type="InterPro" id="IPR011051">
    <property type="entry name" value="RmlC_Cupin_sf"/>
</dbReference>
<dbReference type="AlphaFoldDB" id="U4KYE2"/>
<keyword evidence="3" id="KW-0464">Manganese</keyword>
<feature type="region of interest" description="Disordered" evidence="4">
    <location>
        <begin position="478"/>
        <end position="551"/>
    </location>
</feature>
<dbReference type="EMBL" id="HF935296">
    <property type="protein sequence ID" value="CCX06565.1"/>
    <property type="molecule type" value="Genomic_DNA"/>
</dbReference>
<dbReference type="Gene3D" id="2.60.120.10">
    <property type="entry name" value="Jelly Rolls"/>
    <property type="match status" value="2"/>
</dbReference>
<evidence type="ECO:0000259" key="6">
    <source>
        <dbReference type="SMART" id="SM00835"/>
    </source>
</evidence>
<dbReference type="eggNOG" id="ENOG502QQ0P">
    <property type="taxonomic scope" value="Eukaryota"/>
</dbReference>
<feature type="domain" description="Cupin type-1" evidence="6">
    <location>
        <begin position="143"/>
        <end position="278"/>
    </location>
</feature>
<evidence type="ECO:0000256" key="4">
    <source>
        <dbReference type="SAM" id="MobiDB-lite"/>
    </source>
</evidence>
<keyword evidence="8" id="KW-1185">Reference proteome</keyword>
<dbReference type="NCBIfam" id="TIGR03404">
    <property type="entry name" value="bicupin_oxalic"/>
    <property type="match status" value="1"/>
</dbReference>
<accession>U4KYE2</accession>
<protein>
    <submittedName>
        <fullName evidence="7">Similar to Oxalate decarboxylase oxdC acc. no. O34714</fullName>
    </submittedName>
</protein>
<dbReference type="InterPro" id="IPR006045">
    <property type="entry name" value="Cupin_1"/>
</dbReference>
<comment type="cofactor">
    <cofactor evidence="3">
        <name>Mn(2+)</name>
        <dbReference type="ChEBI" id="CHEBI:29035"/>
    </cofactor>
    <text evidence="3">Binds 2 manganese ions per subunit.</text>
</comment>
<feature type="binding site" evidence="3">
    <location>
        <position position="226"/>
    </location>
    <ligand>
        <name>Mn(2+)</name>
        <dbReference type="ChEBI" id="CHEBI:29035"/>
        <label>1</label>
    </ligand>
</feature>
<dbReference type="GO" id="GO:0046872">
    <property type="term" value="F:metal ion binding"/>
    <property type="evidence" value="ECO:0007669"/>
    <property type="project" value="UniProtKB-KW"/>
</dbReference>
<dbReference type="InterPro" id="IPR051610">
    <property type="entry name" value="GPI/OXD"/>
</dbReference>